<sequence>MRSKLFVPASRPELFAKAMDSKADAISFDLEDSVLHERKGYARDELGRLFNGGAFEAGKRQTRKTIIVRINPLGTEYFAQDLKAACHAHVDIINIPKIDSADDVMAFIGLLAEAEQAFNAKSDRKADIKVLANIETPVALHNAAGIAAAHPKVWGLQLGLGDMFEPLNIARYDALNVHAVMFELRMAAARSACVVYDSAYADVANADGYRREAMQARSLGFLGKTCIHPSQVAIANEVFSPSAQEVAWAEKIVAAAADNDVNGAYLVDGKMIDAPFIARARFIINQAQALSSDGRD</sequence>
<dbReference type="STRING" id="658167.SAMN04488135_12040"/>
<evidence type="ECO:0000313" key="7">
    <source>
        <dbReference type="EMBL" id="SHI28995.1"/>
    </source>
</evidence>
<proteinExistence type="predicted"/>
<feature type="binding site" evidence="4">
    <location>
        <position position="135"/>
    </location>
    <ligand>
        <name>substrate</name>
    </ligand>
</feature>
<keyword evidence="3 5" id="KW-0460">Magnesium</keyword>
<keyword evidence="7" id="KW-0456">Lyase</keyword>
<evidence type="ECO:0000256" key="2">
    <source>
        <dbReference type="ARBA" id="ARBA00022723"/>
    </source>
</evidence>
<dbReference type="SUPFAM" id="SSF51621">
    <property type="entry name" value="Phosphoenolpyruvate/pyruvate domain"/>
    <property type="match status" value="1"/>
</dbReference>
<feature type="binding site" evidence="4">
    <location>
        <position position="69"/>
    </location>
    <ligand>
        <name>substrate</name>
    </ligand>
</feature>
<evidence type="ECO:0000256" key="1">
    <source>
        <dbReference type="ARBA" id="ARBA00001946"/>
    </source>
</evidence>
<gene>
    <name evidence="7" type="ORF">SAMN04488135_12040</name>
</gene>
<keyword evidence="8" id="KW-1185">Reference proteome</keyword>
<dbReference type="InterPro" id="IPR015813">
    <property type="entry name" value="Pyrv/PenolPyrv_kinase-like_dom"/>
</dbReference>
<dbReference type="PANTHER" id="PTHR32308:SF10">
    <property type="entry name" value="CITRATE LYASE SUBUNIT BETA"/>
    <property type="match status" value="1"/>
</dbReference>
<dbReference type="RefSeq" id="WP_073109206.1">
    <property type="nucleotide sequence ID" value="NZ_FQXE01000020.1"/>
</dbReference>
<reference evidence="7 8" key="1">
    <citation type="submission" date="2016-11" db="EMBL/GenBank/DDBJ databases">
        <authorList>
            <person name="Jaros S."/>
            <person name="Januszkiewicz K."/>
            <person name="Wedrychowicz H."/>
        </authorList>
    </citation>
    <scope>NUCLEOTIDE SEQUENCE [LARGE SCALE GENOMIC DNA]</scope>
    <source>
        <strain evidence="7 8">CGMCC 1.10190</strain>
    </source>
</reference>
<dbReference type="GO" id="GO:0006107">
    <property type="term" value="P:oxaloacetate metabolic process"/>
    <property type="evidence" value="ECO:0007669"/>
    <property type="project" value="TreeGrafter"/>
</dbReference>
<evidence type="ECO:0000256" key="4">
    <source>
        <dbReference type="PIRSR" id="PIRSR015582-1"/>
    </source>
</evidence>
<dbReference type="InterPro" id="IPR005000">
    <property type="entry name" value="Aldolase/citrate-lyase_domain"/>
</dbReference>
<name>A0A1M5ZXI8_9BURK</name>
<comment type="cofactor">
    <cofactor evidence="1">
        <name>Mg(2+)</name>
        <dbReference type="ChEBI" id="CHEBI:18420"/>
    </cofactor>
</comment>
<evidence type="ECO:0000259" key="6">
    <source>
        <dbReference type="Pfam" id="PF03328"/>
    </source>
</evidence>
<dbReference type="EMBL" id="FQXE01000020">
    <property type="protein sequence ID" value="SHI28995.1"/>
    <property type="molecule type" value="Genomic_DNA"/>
</dbReference>
<organism evidence="7 8">
    <name type="scientific">Pollutimonas bauzanensis</name>
    <dbReference type="NCBI Taxonomy" id="658167"/>
    <lineage>
        <taxon>Bacteria</taxon>
        <taxon>Pseudomonadati</taxon>
        <taxon>Pseudomonadota</taxon>
        <taxon>Betaproteobacteria</taxon>
        <taxon>Burkholderiales</taxon>
        <taxon>Alcaligenaceae</taxon>
        <taxon>Pollutimonas</taxon>
    </lineage>
</organism>
<dbReference type="InterPro" id="IPR040442">
    <property type="entry name" value="Pyrv_kinase-like_dom_sf"/>
</dbReference>
<feature type="binding site" evidence="5">
    <location>
        <position position="135"/>
    </location>
    <ligand>
        <name>Mg(2+)</name>
        <dbReference type="ChEBI" id="CHEBI:18420"/>
    </ligand>
</feature>
<dbReference type="PANTHER" id="PTHR32308">
    <property type="entry name" value="LYASE BETA SUBUNIT, PUTATIVE (AFU_ORTHOLOGUE AFUA_4G13030)-RELATED"/>
    <property type="match status" value="1"/>
</dbReference>
<dbReference type="AlphaFoldDB" id="A0A1M5ZXI8"/>
<dbReference type="Pfam" id="PF03328">
    <property type="entry name" value="HpcH_HpaI"/>
    <property type="match status" value="1"/>
</dbReference>
<evidence type="ECO:0000256" key="3">
    <source>
        <dbReference type="ARBA" id="ARBA00022842"/>
    </source>
</evidence>
<feature type="binding site" evidence="5">
    <location>
        <position position="162"/>
    </location>
    <ligand>
        <name>Mg(2+)</name>
        <dbReference type="ChEBI" id="CHEBI:18420"/>
    </ligand>
</feature>
<dbReference type="InterPro" id="IPR011206">
    <property type="entry name" value="Citrate_lyase_beta/mcl1/mcl2"/>
</dbReference>
<dbReference type="GO" id="GO:0016829">
    <property type="term" value="F:lyase activity"/>
    <property type="evidence" value="ECO:0007669"/>
    <property type="project" value="UniProtKB-KW"/>
</dbReference>
<dbReference type="OrthoDB" id="348111at2"/>
<protein>
    <submittedName>
        <fullName evidence="7">Citrate lyase subunit beta / citryl-CoA lyase</fullName>
    </submittedName>
</protein>
<evidence type="ECO:0000256" key="5">
    <source>
        <dbReference type="PIRSR" id="PIRSR015582-2"/>
    </source>
</evidence>
<dbReference type="GO" id="GO:0000287">
    <property type="term" value="F:magnesium ion binding"/>
    <property type="evidence" value="ECO:0007669"/>
    <property type="project" value="TreeGrafter"/>
</dbReference>
<evidence type="ECO:0000313" key="8">
    <source>
        <dbReference type="Proteomes" id="UP000184226"/>
    </source>
</evidence>
<feature type="domain" description="HpcH/HpaI aldolase/citrate lyase" evidence="6">
    <location>
        <begin position="2"/>
        <end position="229"/>
    </location>
</feature>
<dbReference type="PIRSF" id="PIRSF015582">
    <property type="entry name" value="Cit_lyase_B"/>
    <property type="match status" value="1"/>
</dbReference>
<dbReference type="Gene3D" id="3.20.20.60">
    <property type="entry name" value="Phosphoenolpyruvate-binding domains"/>
    <property type="match status" value="1"/>
</dbReference>
<accession>A0A1M5ZXI8</accession>
<keyword evidence="2 5" id="KW-0479">Metal-binding</keyword>
<dbReference type="Proteomes" id="UP000184226">
    <property type="component" value="Unassembled WGS sequence"/>
</dbReference>